<dbReference type="AlphaFoldDB" id="A0AAQ4F665"/>
<sequence>MDAGWVDDTKLWPKLQRPFVYNYMVEMPDTDGKPSVNYRGFAEGSNLLDSGHVGVALYQQKNGVKCIKANIRSSQTVCCLPLPAACLDAMVTEHQVLTHHHDL</sequence>
<evidence type="ECO:0000313" key="1">
    <source>
        <dbReference type="EMBL" id="KAK8782148.1"/>
    </source>
</evidence>
<name>A0AAQ4F665_AMBAM</name>
<accession>A0AAQ4F665</accession>
<gene>
    <name evidence="1" type="ORF">V5799_016511</name>
</gene>
<protein>
    <submittedName>
        <fullName evidence="1">Uncharacterized protein</fullName>
    </submittedName>
</protein>
<comment type="caution">
    <text evidence="1">The sequence shown here is derived from an EMBL/GenBank/DDBJ whole genome shotgun (WGS) entry which is preliminary data.</text>
</comment>
<dbReference type="Proteomes" id="UP001321473">
    <property type="component" value="Unassembled WGS sequence"/>
</dbReference>
<proteinExistence type="predicted"/>
<evidence type="ECO:0000313" key="2">
    <source>
        <dbReference type="Proteomes" id="UP001321473"/>
    </source>
</evidence>
<dbReference type="EMBL" id="JARKHS020006972">
    <property type="protein sequence ID" value="KAK8782148.1"/>
    <property type="molecule type" value="Genomic_DNA"/>
</dbReference>
<keyword evidence="2" id="KW-1185">Reference proteome</keyword>
<reference evidence="1 2" key="1">
    <citation type="journal article" date="2023" name="Arcadia Sci">
        <title>De novo assembly of a long-read Amblyomma americanum tick genome.</title>
        <authorList>
            <person name="Chou S."/>
            <person name="Poskanzer K.E."/>
            <person name="Rollins M."/>
            <person name="Thuy-Boun P.S."/>
        </authorList>
    </citation>
    <scope>NUCLEOTIDE SEQUENCE [LARGE SCALE GENOMIC DNA]</scope>
    <source>
        <strain evidence="1">F_SG_1</strain>
        <tissue evidence="1">Salivary glands</tissue>
    </source>
</reference>
<organism evidence="1 2">
    <name type="scientific">Amblyomma americanum</name>
    <name type="common">Lone star tick</name>
    <dbReference type="NCBI Taxonomy" id="6943"/>
    <lineage>
        <taxon>Eukaryota</taxon>
        <taxon>Metazoa</taxon>
        <taxon>Ecdysozoa</taxon>
        <taxon>Arthropoda</taxon>
        <taxon>Chelicerata</taxon>
        <taxon>Arachnida</taxon>
        <taxon>Acari</taxon>
        <taxon>Parasitiformes</taxon>
        <taxon>Ixodida</taxon>
        <taxon>Ixodoidea</taxon>
        <taxon>Ixodidae</taxon>
        <taxon>Amblyomminae</taxon>
        <taxon>Amblyomma</taxon>
    </lineage>
</organism>